<name>W0S1S1_PORPP</name>
<organism evidence="1">
    <name type="scientific">Porphyridium purpureum</name>
    <name type="common">Red alga</name>
    <name type="synonym">Porphyridium cruentum</name>
    <dbReference type="NCBI Taxonomy" id="35688"/>
    <lineage>
        <taxon>Eukaryota</taxon>
        <taxon>Rhodophyta</taxon>
        <taxon>Bangiophyceae</taxon>
        <taxon>Porphyridiales</taxon>
        <taxon>Porphyridiaceae</taxon>
        <taxon>Porphyridium</taxon>
    </lineage>
</organism>
<gene>
    <name evidence="1" type="primary">ORF43b</name>
</gene>
<dbReference type="EMBL" id="AP012987">
    <property type="protein sequence ID" value="BAO23653.1"/>
    <property type="molecule type" value="Genomic_DNA"/>
</dbReference>
<dbReference type="GeneID" id="17963979"/>
<geneLocation type="chloroplast" evidence="1"/>
<evidence type="ECO:0000313" key="1">
    <source>
        <dbReference type="EMBL" id="BAO23653.1"/>
    </source>
</evidence>
<proteinExistence type="predicted"/>
<keyword evidence="1" id="KW-0150">Chloroplast</keyword>
<protein>
    <submittedName>
        <fullName evidence="1">Uncharacterized protein</fullName>
    </submittedName>
</protein>
<keyword evidence="1" id="KW-0934">Plastid</keyword>
<reference evidence="1" key="1">
    <citation type="journal article" date="2014" name="J. Plant Res.">
        <title>Analysis of the complete plastid genome of the unicellular red alga Porphyridium purpureum.</title>
        <authorList>
            <person name="Tajima N."/>
            <person name="Sato S."/>
            <person name="Maruyama F."/>
            <person name="Kurokawa K."/>
            <person name="Ohta H."/>
            <person name="Tabata S."/>
            <person name="Sekine K."/>
            <person name="Moriyama T."/>
            <person name="Sato N."/>
        </authorList>
    </citation>
    <scope>NUCLEOTIDE SEQUENCE</scope>
</reference>
<dbReference type="RefSeq" id="YP_008965677.1">
    <property type="nucleotide sequence ID" value="NC_023133.1"/>
</dbReference>
<accession>W0S1S1</accession>
<dbReference type="AlphaFoldDB" id="W0S1S1"/>
<sequence>MEVEKFIESILAIIVKLFRITYINLKRLIDLGLLCNKNIVLNS</sequence>